<dbReference type="InterPro" id="IPR003784">
    <property type="entry name" value="BioY"/>
</dbReference>
<dbReference type="PIRSF" id="PIRSF016661">
    <property type="entry name" value="BioY"/>
    <property type="match status" value="1"/>
</dbReference>
<accession>A0A2K1NWV7</accession>
<comment type="subcellular location">
    <subcellularLocation>
        <location evidence="2">Cell membrane</location>
        <topology evidence="2">Multi-pass membrane protein</topology>
    </subcellularLocation>
</comment>
<feature type="transmembrane region" description="Helical" evidence="3">
    <location>
        <begin position="85"/>
        <end position="101"/>
    </location>
</feature>
<feature type="transmembrane region" description="Helical" evidence="3">
    <location>
        <begin position="29"/>
        <end position="45"/>
    </location>
</feature>
<dbReference type="EMBL" id="AZRL01000022">
    <property type="protein sequence ID" value="PNR95022.1"/>
    <property type="molecule type" value="Genomic_DNA"/>
</dbReference>
<dbReference type="PANTHER" id="PTHR34295:SF1">
    <property type="entry name" value="BIOTIN TRANSPORTER BIOY"/>
    <property type="match status" value="1"/>
</dbReference>
<keyword evidence="3" id="KW-1133">Transmembrane helix</keyword>
<dbReference type="GO" id="GO:0005886">
    <property type="term" value="C:plasma membrane"/>
    <property type="evidence" value="ECO:0007669"/>
    <property type="project" value="UniProtKB-SubCell"/>
</dbReference>
<dbReference type="PANTHER" id="PTHR34295">
    <property type="entry name" value="BIOTIN TRANSPORTER BIOY"/>
    <property type="match status" value="1"/>
</dbReference>
<evidence type="ECO:0000313" key="4">
    <source>
        <dbReference type="EMBL" id="PNR95022.1"/>
    </source>
</evidence>
<name>A0A2K1NWV7_9BACT</name>
<feature type="transmembrane region" description="Helical" evidence="3">
    <location>
        <begin position="140"/>
        <end position="158"/>
    </location>
</feature>
<keyword evidence="2" id="KW-0813">Transport</keyword>
<gene>
    <name evidence="4" type="ORF">X929_09155</name>
</gene>
<dbReference type="Proteomes" id="UP000236434">
    <property type="component" value="Unassembled WGS sequence"/>
</dbReference>
<evidence type="ECO:0000256" key="3">
    <source>
        <dbReference type="SAM" id="Phobius"/>
    </source>
</evidence>
<reference evidence="4 5" key="1">
    <citation type="submission" date="2013-12" db="EMBL/GenBank/DDBJ databases">
        <title>Comparative genomics of Petrotoga isolates.</title>
        <authorList>
            <person name="Nesbo C.L."/>
            <person name="Charchuk R."/>
            <person name="Chow K."/>
        </authorList>
    </citation>
    <scope>NUCLEOTIDE SEQUENCE [LARGE SCALE GENOMIC DNA]</scope>
    <source>
        <strain evidence="4 5">DSM 13574</strain>
    </source>
</reference>
<dbReference type="OrthoDB" id="9803495at2"/>
<feature type="transmembrane region" description="Helical" evidence="3">
    <location>
        <begin position="108"/>
        <end position="128"/>
    </location>
</feature>
<comment type="similarity">
    <text evidence="1 2">Belongs to the BioY family.</text>
</comment>
<organism evidence="4 5">
    <name type="scientific">Petrotoga olearia DSM 13574</name>
    <dbReference type="NCBI Taxonomy" id="1122955"/>
    <lineage>
        <taxon>Bacteria</taxon>
        <taxon>Thermotogati</taxon>
        <taxon>Thermotogota</taxon>
        <taxon>Thermotogae</taxon>
        <taxon>Petrotogales</taxon>
        <taxon>Petrotogaceae</taxon>
        <taxon>Petrotoga</taxon>
    </lineage>
</organism>
<proteinExistence type="inferred from homology"/>
<comment type="caution">
    <text evidence="4">The sequence shown here is derived from an EMBL/GenBank/DDBJ whole genome shotgun (WGS) entry which is preliminary data.</text>
</comment>
<feature type="transmembrane region" description="Helical" evidence="3">
    <location>
        <begin position="57"/>
        <end position="79"/>
    </location>
</feature>
<keyword evidence="3" id="KW-0812">Transmembrane</keyword>
<keyword evidence="2" id="KW-1003">Cell membrane</keyword>
<evidence type="ECO:0000313" key="5">
    <source>
        <dbReference type="Proteomes" id="UP000236434"/>
    </source>
</evidence>
<evidence type="ECO:0000256" key="1">
    <source>
        <dbReference type="ARBA" id="ARBA00010692"/>
    </source>
</evidence>
<sequence>MRPAELSFIAIFVSLMCIGSQITIPLGPIPFTFQLLFVFLTGYLFHPKKAFAIQMIYLLLGSIGLPVFAGFSGGIVHILGPSGGFLVSFPGAAICISFLKFKKGLSDLISGLLGLFVIYSIGWMWLGIYMKSLVLSFKVGILPFILFDFIKMFISIYIKKMLVSRLKLLSSF</sequence>
<keyword evidence="2 3" id="KW-0472">Membrane</keyword>
<dbReference type="GO" id="GO:0015225">
    <property type="term" value="F:biotin transmembrane transporter activity"/>
    <property type="evidence" value="ECO:0007669"/>
    <property type="project" value="UniProtKB-UniRule"/>
</dbReference>
<dbReference type="Pfam" id="PF02632">
    <property type="entry name" value="BioY"/>
    <property type="match status" value="1"/>
</dbReference>
<dbReference type="Gene3D" id="1.10.1760.20">
    <property type="match status" value="1"/>
</dbReference>
<evidence type="ECO:0000256" key="2">
    <source>
        <dbReference type="PIRNR" id="PIRNR016661"/>
    </source>
</evidence>
<protein>
    <recommendedName>
        <fullName evidence="2">Biotin transporter</fullName>
    </recommendedName>
</protein>
<dbReference type="AlphaFoldDB" id="A0A2K1NWV7"/>